<dbReference type="Pfam" id="PF11238">
    <property type="entry name" value="DUF3039"/>
    <property type="match status" value="1"/>
</dbReference>
<comment type="caution">
    <text evidence="1">The sequence shown here is derived from an EMBL/GenBank/DDBJ whole genome shotgun (WGS) entry which is preliminary data.</text>
</comment>
<accession>A0ABP8P5W4</accession>
<evidence type="ECO:0000313" key="2">
    <source>
        <dbReference type="Proteomes" id="UP001500731"/>
    </source>
</evidence>
<evidence type="ECO:0000313" key="1">
    <source>
        <dbReference type="EMBL" id="GAA4481234.1"/>
    </source>
</evidence>
<keyword evidence="2" id="KW-1185">Reference proteome</keyword>
<gene>
    <name evidence="1" type="ORF">GCM10023171_09330</name>
</gene>
<dbReference type="RefSeq" id="WP_345184863.1">
    <property type="nucleotide sequence ID" value="NZ_BAABGP010000007.1"/>
</dbReference>
<sequence>MPWPTLHFLRALNSGWEDPEQEAAVRAERWKELPLFDALAHPAIRATHGFEGNRDSDRFTIYKTATAKAKYPVWEARDIGSGPGWRTAVISHLSIRWSVMADRHDRFHSTATSLFSRQQSREAMEPTDKDVKLRALKLADAQYALDHIEWRKTIAMTVLHGFKGAWLSGGTAVACDIPPMPGEGDENVGYLIFEVARNDNQDITADDSIVTVAVTINPPANFFKGFGRDALRTIVGVLEPDETRWNPIESVTNPTSHLLCVDLSMRDVRALLFAADVEMAADVELRDPHPTTVAHYVPKREIVGSVVLGTSMRAACGTWFVSRQNPDNMPECNACLDQLEADSLVREILFRS</sequence>
<evidence type="ECO:0008006" key="3">
    <source>
        <dbReference type="Google" id="ProtNLM"/>
    </source>
</evidence>
<organism evidence="1 2">
    <name type="scientific">Microbacterium panaciterrae</name>
    <dbReference type="NCBI Taxonomy" id="985759"/>
    <lineage>
        <taxon>Bacteria</taxon>
        <taxon>Bacillati</taxon>
        <taxon>Actinomycetota</taxon>
        <taxon>Actinomycetes</taxon>
        <taxon>Micrococcales</taxon>
        <taxon>Microbacteriaceae</taxon>
        <taxon>Microbacterium</taxon>
    </lineage>
</organism>
<proteinExistence type="predicted"/>
<dbReference type="Proteomes" id="UP001500731">
    <property type="component" value="Unassembled WGS sequence"/>
</dbReference>
<name>A0ABP8P5W4_9MICO</name>
<dbReference type="InterPro" id="IPR021400">
    <property type="entry name" value="DUF3039"/>
</dbReference>
<reference evidence="2" key="1">
    <citation type="journal article" date="2019" name="Int. J. Syst. Evol. Microbiol.">
        <title>The Global Catalogue of Microorganisms (GCM) 10K type strain sequencing project: providing services to taxonomists for standard genome sequencing and annotation.</title>
        <authorList>
            <consortium name="The Broad Institute Genomics Platform"/>
            <consortium name="The Broad Institute Genome Sequencing Center for Infectious Disease"/>
            <person name="Wu L."/>
            <person name="Ma J."/>
        </authorList>
    </citation>
    <scope>NUCLEOTIDE SEQUENCE [LARGE SCALE GENOMIC DNA]</scope>
    <source>
        <strain evidence="2">JCM 17839</strain>
    </source>
</reference>
<dbReference type="EMBL" id="BAABGP010000007">
    <property type="protein sequence ID" value="GAA4481234.1"/>
    <property type="molecule type" value="Genomic_DNA"/>
</dbReference>
<protein>
    <recommendedName>
        <fullName evidence="3">DUF3039 domain-containing protein</fullName>
    </recommendedName>
</protein>